<dbReference type="EMBL" id="FNCG01000001">
    <property type="protein sequence ID" value="SDF75517.1"/>
    <property type="molecule type" value="Genomic_DNA"/>
</dbReference>
<dbReference type="OrthoDB" id="9770347at2"/>
<keyword evidence="5" id="KW-1133">Transmembrane helix</keyword>
<sequence length="479" mass="53775">MSYKQRAVSGIVWALWQQLSSKVVSFGISIFLARILEPSQFGLIAMLYLFISVGNSLLDGGLTASLIRTTDADQRDYSTVFYFNIIGSSILYLILFITAPLIAAFYHQPLLTSVVRVYTLILIINAFFGVQSTLLVKDLKFKKQTNIQIPSAIGGGILGIILAKLGYGVWSLVWMGLCTSFLSTAIHWITSSWRPALIFDKACFKKHIHFGYKMTLSGLIDTVYQNIYLIIIGKFFSAAQLGYYSRADSISQLPISNISAAINKVTYPMFAEISDDPVQLKNVYKRLMQQVVFWNAPALIMLCIIAKPLFHILLTDKWLPAVPIFQLLCIGGIMYPLHSYNLNVLKVMGQSALFLKLEVIKKVLSVVGILCFIPFGIYGLLYFQLFFNVIAYYINSIYSGRLIDYPVTEQIKDILPTVVLAGGIGLCCYFLDKLVINDFFIPTMQIGILLIVFIAVYYSASLLIKLSAIKDFNQLILKR</sequence>
<proteinExistence type="inferred from homology"/>
<evidence type="ECO:0000256" key="3">
    <source>
        <dbReference type="ARBA" id="ARBA00022475"/>
    </source>
</evidence>
<evidence type="ECO:0000256" key="6">
    <source>
        <dbReference type="ARBA" id="ARBA00023136"/>
    </source>
</evidence>
<dbReference type="InterPro" id="IPR050833">
    <property type="entry name" value="Poly_Biosynth_Transport"/>
</dbReference>
<dbReference type="GO" id="GO:0005886">
    <property type="term" value="C:plasma membrane"/>
    <property type="evidence" value="ECO:0007669"/>
    <property type="project" value="UniProtKB-SubCell"/>
</dbReference>
<keyword evidence="3" id="KW-1003">Cell membrane</keyword>
<dbReference type="Proteomes" id="UP000199705">
    <property type="component" value="Unassembled WGS sequence"/>
</dbReference>
<evidence type="ECO:0000313" key="7">
    <source>
        <dbReference type="EMBL" id="SDF75517.1"/>
    </source>
</evidence>
<dbReference type="CDD" id="cd13127">
    <property type="entry name" value="MATE_tuaB_like"/>
    <property type="match status" value="1"/>
</dbReference>
<dbReference type="RefSeq" id="WP_091162539.1">
    <property type="nucleotide sequence ID" value="NZ_FNCG01000001.1"/>
</dbReference>
<reference evidence="8" key="1">
    <citation type="submission" date="2016-10" db="EMBL/GenBank/DDBJ databases">
        <authorList>
            <person name="Varghese N."/>
            <person name="Submissions S."/>
        </authorList>
    </citation>
    <scope>NUCLEOTIDE SEQUENCE [LARGE SCALE GENOMIC DNA]</scope>
    <source>
        <strain evidence="8">Gh-67</strain>
    </source>
</reference>
<name>A0A1G7NNM0_9SPHI</name>
<keyword evidence="8" id="KW-1185">Reference proteome</keyword>
<evidence type="ECO:0000313" key="8">
    <source>
        <dbReference type="Proteomes" id="UP000199705"/>
    </source>
</evidence>
<keyword evidence="6" id="KW-0472">Membrane</keyword>
<comment type="subcellular location">
    <subcellularLocation>
        <location evidence="1">Cell membrane</location>
        <topology evidence="1">Multi-pass membrane protein</topology>
    </subcellularLocation>
</comment>
<evidence type="ECO:0000256" key="1">
    <source>
        <dbReference type="ARBA" id="ARBA00004651"/>
    </source>
</evidence>
<dbReference type="STRING" id="551996.SAMN05192573_101297"/>
<dbReference type="PANTHER" id="PTHR30250">
    <property type="entry name" value="PST FAMILY PREDICTED COLANIC ACID TRANSPORTER"/>
    <property type="match status" value="1"/>
</dbReference>
<evidence type="ECO:0000256" key="5">
    <source>
        <dbReference type="ARBA" id="ARBA00022989"/>
    </source>
</evidence>
<keyword evidence="4" id="KW-0812">Transmembrane</keyword>
<comment type="similarity">
    <text evidence="2">Belongs to the polysaccharide synthase family.</text>
</comment>
<evidence type="ECO:0000256" key="4">
    <source>
        <dbReference type="ARBA" id="ARBA00022692"/>
    </source>
</evidence>
<protein>
    <submittedName>
        <fullName evidence="7">Membrane protein involved in the export of O-antigen and teichoic acid</fullName>
    </submittedName>
</protein>
<accession>A0A1G7NNM0</accession>
<evidence type="ECO:0000256" key="2">
    <source>
        <dbReference type="ARBA" id="ARBA00007430"/>
    </source>
</evidence>
<dbReference type="AlphaFoldDB" id="A0A1G7NNM0"/>
<dbReference type="Pfam" id="PF13440">
    <property type="entry name" value="Polysacc_synt_3"/>
    <property type="match status" value="1"/>
</dbReference>
<organism evidence="7 8">
    <name type="scientific">Mucilaginibacter gossypii</name>
    <dbReference type="NCBI Taxonomy" id="551996"/>
    <lineage>
        <taxon>Bacteria</taxon>
        <taxon>Pseudomonadati</taxon>
        <taxon>Bacteroidota</taxon>
        <taxon>Sphingobacteriia</taxon>
        <taxon>Sphingobacteriales</taxon>
        <taxon>Sphingobacteriaceae</taxon>
        <taxon>Mucilaginibacter</taxon>
    </lineage>
</organism>
<dbReference type="PANTHER" id="PTHR30250:SF10">
    <property type="entry name" value="LIPOPOLYSACCHARIDE BIOSYNTHESIS PROTEIN WZXC"/>
    <property type="match status" value="1"/>
</dbReference>
<gene>
    <name evidence="7" type="ORF">SAMN05192573_101297</name>
</gene>